<keyword evidence="3" id="KW-0963">Cytoplasm</keyword>
<dbReference type="Gene3D" id="1.20.120.1900">
    <property type="entry name" value="Gamma-tubulin complex, C-terminal domain"/>
    <property type="match status" value="1"/>
</dbReference>
<dbReference type="Proteomes" id="UP000494163">
    <property type="component" value="Chromosome 3R"/>
</dbReference>
<dbReference type="InterPro" id="IPR042241">
    <property type="entry name" value="GCP_C_sf"/>
</dbReference>
<dbReference type="EMBL" id="CP012526">
    <property type="protein sequence ID" value="ALC46311.1"/>
    <property type="molecule type" value="Genomic_DNA"/>
</dbReference>
<keyword evidence="5" id="KW-0206">Cytoskeleton</keyword>
<keyword evidence="9" id="KW-1185">Reference proteome</keyword>
<accession>A0A0M5J1R2</accession>
<dbReference type="GO" id="GO:0000930">
    <property type="term" value="C:gamma-tubulin complex"/>
    <property type="evidence" value="ECO:0007669"/>
    <property type="project" value="TreeGrafter"/>
</dbReference>
<dbReference type="AlphaFoldDB" id="A0A0M5J1R2"/>
<dbReference type="GO" id="GO:0000922">
    <property type="term" value="C:spindle pole"/>
    <property type="evidence" value="ECO:0007669"/>
    <property type="project" value="InterPro"/>
</dbReference>
<evidence type="ECO:0000259" key="7">
    <source>
        <dbReference type="Pfam" id="PF17681"/>
    </source>
</evidence>
<dbReference type="STRING" id="30019.A0A0M5J1R2"/>
<evidence type="ECO:0000256" key="2">
    <source>
        <dbReference type="ARBA" id="ARBA00010337"/>
    </source>
</evidence>
<dbReference type="GO" id="GO:0051225">
    <property type="term" value="P:spindle assembly"/>
    <property type="evidence" value="ECO:0007669"/>
    <property type="project" value="TreeGrafter"/>
</dbReference>
<dbReference type="Pfam" id="PF17681">
    <property type="entry name" value="GCP_N_terminal"/>
    <property type="match status" value="1"/>
</dbReference>
<dbReference type="GO" id="GO:0051011">
    <property type="term" value="F:microtubule minus-end binding"/>
    <property type="evidence" value="ECO:0007669"/>
    <property type="project" value="TreeGrafter"/>
</dbReference>
<dbReference type="OMA" id="FVNNLWS"/>
<protein>
    <submittedName>
        <fullName evidence="8">L-1-dd4</fullName>
    </submittedName>
</protein>
<evidence type="ECO:0000259" key="6">
    <source>
        <dbReference type="Pfam" id="PF04130"/>
    </source>
</evidence>
<evidence type="ECO:0000313" key="9">
    <source>
        <dbReference type="Proteomes" id="UP000494163"/>
    </source>
</evidence>
<dbReference type="GO" id="GO:0051321">
    <property type="term" value="P:meiotic cell cycle"/>
    <property type="evidence" value="ECO:0007669"/>
    <property type="project" value="TreeGrafter"/>
</dbReference>
<proteinExistence type="inferred from homology"/>
<dbReference type="GO" id="GO:0005874">
    <property type="term" value="C:microtubule"/>
    <property type="evidence" value="ECO:0007669"/>
    <property type="project" value="UniProtKB-KW"/>
</dbReference>
<dbReference type="InterPro" id="IPR041470">
    <property type="entry name" value="GCP_N"/>
</dbReference>
<organism evidence="8 9">
    <name type="scientific">Drosophila busckii</name>
    <name type="common">Fruit fly</name>
    <dbReference type="NCBI Taxonomy" id="30019"/>
    <lineage>
        <taxon>Eukaryota</taxon>
        <taxon>Metazoa</taxon>
        <taxon>Ecdysozoa</taxon>
        <taxon>Arthropoda</taxon>
        <taxon>Hexapoda</taxon>
        <taxon>Insecta</taxon>
        <taxon>Pterygota</taxon>
        <taxon>Neoptera</taxon>
        <taxon>Endopterygota</taxon>
        <taxon>Diptera</taxon>
        <taxon>Brachycera</taxon>
        <taxon>Muscomorpha</taxon>
        <taxon>Ephydroidea</taxon>
        <taxon>Drosophilidae</taxon>
        <taxon>Drosophila</taxon>
    </lineage>
</organism>
<comment type="subcellular location">
    <subcellularLocation>
        <location evidence="1">Cytoplasm</location>
        <location evidence="1">Cytoskeleton</location>
    </subcellularLocation>
</comment>
<dbReference type="GO" id="GO:0007020">
    <property type="term" value="P:microtubule nucleation"/>
    <property type="evidence" value="ECO:0007669"/>
    <property type="project" value="InterPro"/>
</dbReference>
<evidence type="ECO:0000256" key="5">
    <source>
        <dbReference type="ARBA" id="ARBA00023212"/>
    </source>
</evidence>
<dbReference type="PANTHER" id="PTHR19302:SF14">
    <property type="entry name" value="GAMMA-TUBULIN COMPLEX COMPONENT 3"/>
    <property type="match status" value="1"/>
</dbReference>
<dbReference type="Pfam" id="PF04130">
    <property type="entry name" value="GCP_C_terminal"/>
    <property type="match status" value="1"/>
</dbReference>
<sequence length="822" mass="93293">MDSTRKLLPEIEKLHLNQAALKHKHDEPDVLDTLLLRVVQYVCRSEAAFEGTLPYTEAECVQKIVSKLNGSAERLGVMFLERYNSLIKGIEQRGLRDLMANLMLCHLEEDATFAAKLNASINAIAVNRNRCTDYAVCILGQSEAECEANTEIVQNAIYCLIGVQGRYLLKDVNTGRFKIDATNGSSLIGPQAGMLLRLAELGYYHDRLDEYANALPGLDAIGAMRQAFITKLRQELNVYHGQVALLQQQLTNYKQQQADDQWLQQRAKAPTLLALICWYLKPLRRLQWLVKLAHACQFKKGGELATAIYEQLNTGDPLLDALGCEVLAACCTPLVRMISKWMLEGVIDDNYAEFFVQSLSDVGAERLWHDKFRLRLAMLPKFLTSELACKILKAGKSVNFLREVCVINEPLKGSEQLKQVLENNISCIFKCVPDSSWHAAIETCYTQASKDVLDVMLGPHKLLMHLKGMRRYLLLGQGDFVNIFIEMVKDELEKRGTDVLSHDLSVMLDAALRCINDDLEIFNHLDVVVKTPYSGDTGWDVISLQYIVCGPLATMLEPALPTYKELFKPLWRIKHMEFVLSSKIWKQQMCNAKALRALKHDISQSCYKLHLFSSEIMHFVHQMQYYVLFEVIECQWVQLQKQMEQAAALDDILEAHAQFLDKISIGCFVNSSSIMEQQLGLVYKAIIWLENWQCHFYESCFKELAARQRMQLGIDASECTGQFGITTEQRLERDQGCKLFEQSIVAASSELEQYAATYGKSVANFLLALNSSTDPNLQLLGTRLDFNEYYKKRNANLSKPLTFEHIRMSKCAGQDSSSNEQS</sequence>
<dbReference type="GO" id="GO:0000278">
    <property type="term" value="P:mitotic cell cycle"/>
    <property type="evidence" value="ECO:0007669"/>
    <property type="project" value="TreeGrafter"/>
</dbReference>
<dbReference type="GO" id="GO:0031122">
    <property type="term" value="P:cytoplasmic microtubule organization"/>
    <property type="evidence" value="ECO:0007669"/>
    <property type="project" value="TreeGrafter"/>
</dbReference>
<evidence type="ECO:0000313" key="8">
    <source>
        <dbReference type="EMBL" id="ALC46311.1"/>
    </source>
</evidence>
<evidence type="ECO:0000256" key="1">
    <source>
        <dbReference type="ARBA" id="ARBA00004245"/>
    </source>
</evidence>
<dbReference type="InterPro" id="IPR007259">
    <property type="entry name" value="GCP"/>
</dbReference>
<keyword evidence="4" id="KW-0493">Microtubule</keyword>
<dbReference type="GO" id="GO:0043015">
    <property type="term" value="F:gamma-tubulin binding"/>
    <property type="evidence" value="ECO:0007669"/>
    <property type="project" value="InterPro"/>
</dbReference>
<evidence type="ECO:0000256" key="3">
    <source>
        <dbReference type="ARBA" id="ARBA00022490"/>
    </source>
</evidence>
<feature type="domain" description="Gamma tubulin complex component protein N-terminal" evidence="7">
    <location>
        <begin position="153"/>
        <end position="457"/>
    </location>
</feature>
<evidence type="ECO:0000256" key="4">
    <source>
        <dbReference type="ARBA" id="ARBA00022701"/>
    </source>
</evidence>
<dbReference type="InterPro" id="IPR040457">
    <property type="entry name" value="GCP_C"/>
</dbReference>
<comment type="similarity">
    <text evidence="2">Belongs to the TUBGCP family.</text>
</comment>
<dbReference type="PANTHER" id="PTHR19302">
    <property type="entry name" value="GAMMA TUBULIN COMPLEX PROTEIN"/>
    <property type="match status" value="1"/>
</dbReference>
<feature type="domain" description="Gamma tubulin complex component C-terminal" evidence="6">
    <location>
        <begin position="462"/>
        <end position="790"/>
    </location>
</feature>
<reference evidence="8 9" key="1">
    <citation type="submission" date="2015-08" db="EMBL/GenBank/DDBJ databases">
        <title>Ancestral chromatin configuration constrains chromatin evolution on differentiating sex chromosomes in Drosophila.</title>
        <authorList>
            <person name="Zhou Q."/>
            <person name="Bachtrog D."/>
        </authorList>
    </citation>
    <scope>NUCLEOTIDE SEQUENCE [LARGE SCALE GENOMIC DNA]</scope>
    <source>
        <tissue evidence="8">Whole larvae</tissue>
    </source>
</reference>
<name>A0A0M5J1R2_DROBS</name>
<dbReference type="OrthoDB" id="5860513at2759"/>
<gene>
    <name evidence="8" type="ORF">Dbus_chr3Rg1061</name>
</gene>